<dbReference type="RefSeq" id="WP_198823162.1">
    <property type="nucleotide sequence ID" value="NZ_JAEKCZ010000050.1"/>
</dbReference>
<dbReference type="EMBL" id="JAEKCZ010000050">
    <property type="protein sequence ID" value="MBJ2260071.1"/>
    <property type="molecule type" value="Genomic_DNA"/>
</dbReference>
<dbReference type="SUPFAM" id="SSF53448">
    <property type="entry name" value="Nucleotide-diphospho-sugar transferases"/>
    <property type="match status" value="1"/>
</dbReference>
<protein>
    <submittedName>
        <fullName evidence="1">Glycosyltransferase</fullName>
    </submittedName>
</protein>
<keyword evidence="1" id="KW-0808">Transferase</keyword>
<dbReference type="Gene3D" id="3.90.550.10">
    <property type="entry name" value="Spore Coat Polysaccharide Biosynthesis Protein SpsA, Chain A"/>
    <property type="match status" value="1"/>
</dbReference>
<dbReference type="Pfam" id="PF13641">
    <property type="entry name" value="Glyco_tranf_2_3"/>
    <property type="match status" value="1"/>
</dbReference>
<dbReference type="InterPro" id="IPR029044">
    <property type="entry name" value="Nucleotide-diphossugar_trans"/>
</dbReference>
<organism evidence="1 2">
    <name type="scientific">Pseudomonas psychrophila</name>
    <dbReference type="NCBI Taxonomy" id="122355"/>
    <lineage>
        <taxon>Bacteria</taxon>
        <taxon>Pseudomonadati</taxon>
        <taxon>Pseudomonadota</taxon>
        <taxon>Gammaproteobacteria</taxon>
        <taxon>Pseudomonadales</taxon>
        <taxon>Pseudomonadaceae</taxon>
        <taxon>Pseudomonas</taxon>
    </lineage>
</organism>
<evidence type="ECO:0000313" key="1">
    <source>
        <dbReference type="EMBL" id="MBJ2260071.1"/>
    </source>
</evidence>
<dbReference type="GO" id="GO:0016740">
    <property type="term" value="F:transferase activity"/>
    <property type="evidence" value="ECO:0007669"/>
    <property type="project" value="UniProtKB-KW"/>
</dbReference>
<dbReference type="InterPro" id="IPR050834">
    <property type="entry name" value="Glycosyltransf_2"/>
</dbReference>
<dbReference type="AlphaFoldDB" id="A0A8I1KAN0"/>
<reference evidence="1" key="1">
    <citation type="submission" date="2020-12" db="EMBL/GenBank/DDBJ databases">
        <title>Antibiotic resistance and phylogeny of Pseudomonas spp. isolated over three decades from chicken meat in the Norwegian food chain.</title>
        <authorList>
            <person name="Moen B."/>
        </authorList>
    </citation>
    <scope>NUCLEOTIDE SEQUENCE</scope>
    <source>
        <strain evidence="1">MF6762</strain>
    </source>
</reference>
<gene>
    <name evidence="1" type="ORF">JFT45_26635</name>
</gene>
<accession>A0A8I1KAN0</accession>
<sequence length="306" mass="35312">MGNLLNSKVAVLLAAYEGCNWIEEQVNSILIQKNVDVTLYISVDQSTDGTERWVDQLAATEPNVVVLQHGLTFGGAGRNFFRLIRDVNLSRYDYISFADQDDIWDEFKLSAAITELHGKSVDAYSSNVLAFWPDGKTQLIVKSQPQMKYDFFFEAAGPGCTYVFTKQLACHLKQFVIENWTDIQNVALHDWFFYAFARANGYKWFIDERYFMSYRQHQNNQVGVNSGFNALRKRSAQVFNGSWLGQIQLIASILRLDKSDFVKSWRNFGFFGSLGLAAQAFQCRRRVRDKLTFMFFFTLISLRFNK</sequence>
<comment type="caution">
    <text evidence="1">The sequence shown here is derived from an EMBL/GenBank/DDBJ whole genome shotgun (WGS) entry which is preliminary data.</text>
</comment>
<name>A0A8I1KAN0_9PSED</name>
<evidence type="ECO:0000313" key="2">
    <source>
        <dbReference type="Proteomes" id="UP000658390"/>
    </source>
</evidence>
<proteinExistence type="predicted"/>
<dbReference type="PANTHER" id="PTHR43685:SF2">
    <property type="entry name" value="GLYCOSYLTRANSFERASE 2-LIKE DOMAIN-CONTAINING PROTEIN"/>
    <property type="match status" value="1"/>
</dbReference>
<dbReference type="PANTHER" id="PTHR43685">
    <property type="entry name" value="GLYCOSYLTRANSFERASE"/>
    <property type="match status" value="1"/>
</dbReference>
<dbReference type="Proteomes" id="UP000658390">
    <property type="component" value="Unassembled WGS sequence"/>
</dbReference>